<gene>
    <name evidence="2" type="ORF">OEV98_10035</name>
</gene>
<dbReference type="EMBL" id="JAOUSF010000003">
    <property type="protein sequence ID" value="MCU9613899.1"/>
    <property type="molecule type" value="Genomic_DNA"/>
</dbReference>
<feature type="region of interest" description="Disordered" evidence="1">
    <location>
        <begin position="1"/>
        <end position="26"/>
    </location>
</feature>
<protein>
    <submittedName>
        <fullName evidence="2">YqfQ family protein</fullName>
    </submittedName>
</protein>
<dbReference type="AlphaFoldDB" id="A0AAE3LQU9"/>
<proteinExistence type="predicted"/>
<dbReference type="InterPro" id="IPR025571">
    <property type="entry name" value="YqfQ"/>
</dbReference>
<evidence type="ECO:0000313" key="3">
    <source>
        <dbReference type="Proteomes" id="UP001209318"/>
    </source>
</evidence>
<dbReference type="Pfam" id="PF14181">
    <property type="entry name" value="YqfQ"/>
    <property type="match status" value="1"/>
</dbReference>
<evidence type="ECO:0000313" key="2">
    <source>
        <dbReference type="EMBL" id="MCU9613899.1"/>
    </source>
</evidence>
<reference evidence="2" key="1">
    <citation type="submission" date="2022-10" db="EMBL/GenBank/DDBJ databases">
        <title>Description of Fervidibacillus gen. nov. in the family Fervidibacillaceae fam. nov. with two species, Fervidibacillus albus sp. nov., and Fervidibacillus halotolerans sp. nov., isolated from tidal flat sediments.</title>
        <authorList>
            <person name="Kwon K.K."/>
            <person name="Yang S.-H."/>
        </authorList>
    </citation>
    <scope>NUCLEOTIDE SEQUENCE</scope>
    <source>
        <strain evidence="2">JCM 19140</strain>
    </source>
</reference>
<feature type="compositionally biased region" description="Acidic residues" evidence="1">
    <location>
        <begin position="147"/>
        <end position="174"/>
    </location>
</feature>
<sequence>MPPPFSQRPNQGYSPWGMPRAPRVPRVPRVPRQQNFMYYPTRQFQAQPARGRGGGFLARLFGRSQTQPIQSSINPFQFGAGIQQTGTQSSLRSMLNPESISRFLGQTQQVLRTAQQIGPMVQQYGPLIRNLPSLWKLYQGFKNSDVTDTEAEESEELDLENSSEVELEIEDENTINETAAEESVLNEKQTGYKSNPEKSSSTENATFDENNQNNRKQRYRELPSVPKFYI</sequence>
<dbReference type="RefSeq" id="WP_263073134.1">
    <property type="nucleotide sequence ID" value="NZ_JAOUSF010000003.1"/>
</dbReference>
<accession>A0AAE3LQU9</accession>
<comment type="caution">
    <text evidence="2">The sequence shown here is derived from an EMBL/GenBank/DDBJ whole genome shotgun (WGS) entry which is preliminary data.</text>
</comment>
<name>A0AAE3LQU9_9BACI</name>
<dbReference type="Proteomes" id="UP001209318">
    <property type="component" value="Unassembled WGS sequence"/>
</dbReference>
<keyword evidence="3" id="KW-1185">Reference proteome</keyword>
<feature type="compositionally biased region" description="Polar residues" evidence="1">
    <location>
        <begin position="186"/>
        <end position="214"/>
    </location>
</feature>
<evidence type="ECO:0000256" key="1">
    <source>
        <dbReference type="SAM" id="MobiDB-lite"/>
    </source>
</evidence>
<feature type="region of interest" description="Disordered" evidence="1">
    <location>
        <begin position="146"/>
        <end position="230"/>
    </location>
</feature>
<organism evidence="2 3">
    <name type="scientific">Perspicuibacillus lycopersici</name>
    <dbReference type="NCBI Taxonomy" id="1325689"/>
    <lineage>
        <taxon>Bacteria</taxon>
        <taxon>Bacillati</taxon>
        <taxon>Bacillota</taxon>
        <taxon>Bacilli</taxon>
        <taxon>Bacillales</taxon>
        <taxon>Bacillaceae</taxon>
        <taxon>Perspicuibacillus</taxon>
    </lineage>
</organism>